<evidence type="ECO:0000256" key="1">
    <source>
        <dbReference type="SAM" id="MobiDB-lite"/>
    </source>
</evidence>
<keyword evidence="3" id="KW-1185">Reference proteome</keyword>
<organism evidence="2 3">
    <name type="scientific">Linum trigynum</name>
    <dbReference type="NCBI Taxonomy" id="586398"/>
    <lineage>
        <taxon>Eukaryota</taxon>
        <taxon>Viridiplantae</taxon>
        <taxon>Streptophyta</taxon>
        <taxon>Embryophyta</taxon>
        <taxon>Tracheophyta</taxon>
        <taxon>Spermatophyta</taxon>
        <taxon>Magnoliopsida</taxon>
        <taxon>eudicotyledons</taxon>
        <taxon>Gunneridae</taxon>
        <taxon>Pentapetalae</taxon>
        <taxon>rosids</taxon>
        <taxon>fabids</taxon>
        <taxon>Malpighiales</taxon>
        <taxon>Linaceae</taxon>
        <taxon>Linum</taxon>
    </lineage>
</organism>
<feature type="region of interest" description="Disordered" evidence="1">
    <location>
        <begin position="114"/>
        <end position="134"/>
    </location>
</feature>
<dbReference type="AlphaFoldDB" id="A0AAV2D4K1"/>
<dbReference type="Proteomes" id="UP001497516">
    <property type="component" value="Chromosome 2"/>
</dbReference>
<evidence type="ECO:0000313" key="3">
    <source>
        <dbReference type="Proteomes" id="UP001497516"/>
    </source>
</evidence>
<reference evidence="2 3" key="1">
    <citation type="submission" date="2024-04" db="EMBL/GenBank/DDBJ databases">
        <authorList>
            <person name="Fracassetti M."/>
        </authorList>
    </citation>
    <scope>NUCLEOTIDE SEQUENCE [LARGE SCALE GENOMIC DNA]</scope>
</reference>
<name>A0AAV2D4K1_9ROSI</name>
<gene>
    <name evidence="2" type="ORF">LTRI10_LOCUS11003</name>
</gene>
<accession>A0AAV2D4K1</accession>
<protein>
    <submittedName>
        <fullName evidence="2">Uncharacterized protein</fullName>
    </submittedName>
</protein>
<dbReference type="EMBL" id="OZ034815">
    <property type="protein sequence ID" value="CAL1367221.1"/>
    <property type="molecule type" value="Genomic_DNA"/>
</dbReference>
<evidence type="ECO:0000313" key="2">
    <source>
        <dbReference type="EMBL" id="CAL1367221.1"/>
    </source>
</evidence>
<proteinExistence type="predicted"/>
<sequence length="242" mass="26507">MATEKRPDISTTGRDHTHHHLQPRRCTTSGENQHVVQKMAPSLAILSGAGVSRRRRAIKGLRRRVTEIRPIRRRLVPKTLSLSLPQESPDGIGFVQTVADVLPPILSPAREKSLGHVASQGAGGAEADRRSRSWSGPDGYTCFRQDCWPIAAGRKFSGSQGCDLNGLGRRISLQHAFSSFISNRSELQNNRSTISWVMQVISGVSVWNRVMGIERLEISASNFPKLKNPVIRTSGSGPGSDI</sequence>
<feature type="region of interest" description="Disordered" evidence="1">
    <location>
        <begin position="1"/>
        <end position="29"/>
    </location>
</feature>